<dbReference type="Pfam" id="PF00067">
    <property type="entry name" value="p450"/>
    <property type="match status" value="1"/>
</dbReference>
<dbReference type="InterPro" id="IPR017972">
    <property type="entry name" value="Cyt_P450_CS"/>
</dbReference>
<dbReference type="CDD" id="cd11053">
    <property type="entry name" value="CYP110-like"/>
    <property type="match status" value="1"/>
</dbReference>
<dbReference type="Gene3D" id="1.10.630.10">
    <property type="entry name" value="Cytochrome P450"/>
    <property type="match status" value="1"/>
</dbReference>
<dbReference type="GO" id="GO:0004497">
    <property type="term" value="F:monooxygenase activity"/>
    <property type="evidence" value="ECO:0007669"/>
    <property type="project" value="UniProtKB-KW"/>
</dbReference>
<dbReference type="Proteomes" id="UP000007882">
    <property type="component" value="Chromosome"/>
</dbReference>
<dbReference type="GO" id="GO:0020037">
    <property type="term" value="F:heme binding"/>
    <property type="evidence" value="ECO:0007669"/>
    <property type="project" value="InterPro"/>
</dbReference>
<keyword evidence="6" id="KW-1185">Reference proteome</keyword>
<dbReference type="SUPFAM" id="SSF48264">
    <property type="entry name" value="Cytochrome P450"/>
    <property type="match status" value="1"/>
</dbReference>
<dbReference type="PANTHER" id="PTHR24305:SF166">
    <property type="entry name" value="CYTOCHROME P450 12A4, MITOCHONDRIAL-RELATED"/>
    <property type="match status" value="1"/>
</dbReference>
<dbReference type="PATRIC" id="fig|512565.3.peg.2734"/>
<evidence type="ECO:0000256" key="2">
    <source>
        <dbReference type="ARBA" id="ARBA00010617"/>
    </source>
</evidence>
<dbReference type="PROSITE" id="PS00086">
    <property type="entry name" value="CYTOCHROME_P450"/>
    <property type="match status" value="1"/>
</dbReference>
<evidence type="ECO:0000313" key="6">
    <source>
        <dbReference type="Proteomes" id="UP000007882"/>
    </source>
</evidence>
<evidence type="ECO:0000256" key="4">
    <source>
        <dbReference type="RuleBase" id="RU000461"/>
    </source>
</evidence>
<dbReference type="InterPro" id="IPR001128">
    <property type="entry name" value="Cyt_P450"/>
</dbReference>
<evidence type="ECO:0000256" key="3">
    <source>
        <dbReference type="PIRSR" id="PIRSR602401-1"/>
    </source>
</evidence>
<protein>
    <submittedName>
        <fullName evidence="5">Putative cytochrome P450</fullName>
    </submittedName>
</protein>
<dbReference type="HOGENOM" id="CLU_001570_5_1_11"/>
<dbReference type="InterPro" id="IPR002401">
    <property type="entry name" value="Cyt_P450_E_grp-I"/>
</dbReference>
<accession>I0H4L6</accession>
<evidence type="ECO:0000313" key="5">
    <source>
        <dbReference type="EMBL" id="BAL87953.1"/>
    </source>
</evidence>
<comment type="similarity">
    <text evidence="2 4">Belongs to the cytochrome P450 family.</text>
</comment>
<dbReference type="PANTHER" id="PTHR24305">
    <property type="entry name" value="CYTOCHROME P450"/>
    <property type="match status" value="1"/>
</dbReference>
<gene>
    <name evidence="5" type="ordered locus">AMIS_27330</name>
</gene>
<comment type="cofactor">
    <cofactor evidence="1 3">
        <name>heme</name>
        <dbReference type="ChEBI" id="CHEBI:30413"/>
    </cofactor>
</comment>
<keyword evidence="4" id="KW-0560">Oxidoreductase</keyword>
<sequence>MLLSRFQHLLMPLLHRRYGDLFHMRVFPEGDVVQMCDIEQIKQVFSGPASVFHAGEGNIALKPIMGEHSVLVTDEDVHLRARKLLMPAFNGAALRGYRTMMTDVAEAEADTWRAGRPFSAHDRMRALTFEIILRVVFGVSEGPRLDELRALLLSVTQIGTLQVLAWQSPRLYRFGPWRALAEKEQRSNELLLDEIRERRTAPDLAARTDVLSKLLTVPADGSPMSDQELRDQLITLLLAGHETTATALAWAFHELAHDPARLDRATAAADTGDDAYLEAVVKEAMRLRPVVSEVGRKLTEPVEIGGYRIPAGWTVMPSIQLVHQDSRHYDDPGEFRPERFLGADAPASGAWFPFGGGVRRCLGAGFSLIEATVVLRVILSRFTITPDRPRRESARPHTIGVVPARGSRIVVRPR</sequence>
<dbReference type="GO" id="GO:0005506">
    <property type="term" value="F:iron ion binding"/>
    <property type="evidence" value="ECO:0007669"/>
    <property type="project" value="InterPro"/>
</dbReference>
<dbReference type="AlphaFoldDB" id="I0H4L6"/>
<keyword evidence="3 4" id="KW-0479">Metal-binding</keyword>
<feature type="binding site" description="axial binding residue" evidence="3">
    <location>
        <position position="361"/>
    </location>
    <ligand>
        <name>heme</name>
        <dbReference type="ChEBI" id="CHEBI:30413"/>
    </ligand>
    <ligandPart>
        <name>Fe</name>
        <dbReference type="ChEBI" id="CHEBI:18248"/>
    </ligandPart>
</feature>
<dbReference type="eggNOG" id="COG2124">
    <property type="taxonomic scope" value="Bacteria"/>
</dbReference>
<reference evidence="5 6" key="1">
    <citation type="submission" date="2012-02" db="EMBL/GenBank/DDBJ databases">
        <title>Complete genome sequence of Actinoplanes missouriensis 431 (= NBRC 102363).</title>
        <authorList>
            <person name="Ohnishi Y."/>
            <person name="Ishikawa J."/>
            <person name="Sekine M."/>
            <person name="Hosoyama A."/>
            <person name="Harada T."/>
            <person name="Narita H."/>
            <person name="Hata T."/>
            <person name="Konno Y."/>
            <person name="Tutikane K."/>
            <person name="Fujita N."/>
            <person name="Horinouchi S."/>
            <person name="Hayakawa M."/>
        </authorList>
    </citation>
    <scope>NUCLEOTIDE SEQUENCE [LARGE SCALE GENOMIC DNA]</scope>
    <source>
        <strain evidence="6">ATCC 14538 / DSM 43046 / CBS 188.64 / JCM 3121 / NBRC 102363 / NCIMB 12654 / NRRL B-3342 / UNCC 431</strain>
    </source>
</reference>
<dbReference type="InterPro" id="IPR050121">
    <property type="entry name" value="Cytochrome_P450_monoxygenase"/>
</dbReference>
<dbReference type="PRINTS" id="PR00385">
    <property type="entry name" value="P450"/>
</dbReference>
<keyword evidence="3 4" id="KW-0349">Heme</keyword>
<dbReference type="PRINTS" id="PR00463">
    <property type="entry name" value="EP450I"/>
</dbReference>
<dbReference type="STRING" id="512565.AMIS_27330"/>
<evidence type="ECO:0000256" key="1">
    <source>
        <dbReference type="ARBA" id="ARBA00001971"/>
    </source>
</evidence>
<dbReference type="GO" id="GO:0016705">
    <property type="term" value="F:oxidoreductase activity, acting on paired donors, with incorporation or reduction of molecular oxygen"/>
    <property type="evidence" value="ECO:0007669"/>
    <property type="project" value="InterPro"/>
</dbReference>
<keyword evidence="4" id="KW-0503">Monooxygenase</keyword>
<keyword evidence="3 4" id="KW-0408">Iron</keyword>
<dbReference type="KEGG" id="ams:AMIS_27330"/>
<dbReference type="InterPro" id="IPR036396">
    <property type="entry name" value="Cyt_P450_sf"/>
</dbReference>
<dbReference type="EMBL" id="AP012319">
    <property type="protein sequence ID" value="BAL87953.1"/>
    <property type="molecule type" value="Genomic_DNA"/>
</dbReference>
<name>I0H4L6_ACTM4</name>
<proteinExistence type="inferred from homology"/>
<organism evidence="5 6">
    <name type="scientific">Actinoplanes missouriensis (strain ATCC 14538 / DSM 43046 / CBS 188.64 / JCM 3121 / NBRC 102363 / NCIMB 12654 / NRRL B-3342 / UNCC 431)</name>
    <dbReference type="NCBI Taxonomy" id="512565"/>
    <lineage>
        <taxon>Bacteria</taxon>
        <taxon>Bacillati</taxon>
        <taxon>Actinomycetota</taxon>
        <taxon>Actinomycetes</taxon>
        <taxon>Micromonosporales</taxon>
        <taxon>Micromonosporaceae</taxon>
        <taxon>Actinoplanes</taxon>
    </lineage>
</organism>